<sequence length="1046" mass="121916">MDLETAIRNLTSFEEYEPRQFHIYLTLYTDSLHVICNRDLNKLLANINSILKRNCIVISNSDGHIETHPVRSLPHRRRLLYRLIERIDLKGVSLEVAKDLHDQLVENLQIEGDVIHILKALLQMYEQIPFNKDRFSLMEIMQTVTFNINHHCERILEDIIDVIIVYFTHEECLRVVYIRLLEGDMFTCMNMIMKTDLYGPYQNKPRTLNTSFAKYIVPIYAKKQGTHLFNSFADLDLYYRLIICKHIYISRHCFNDRVLLMQLVEEAARCNDRTVSAMGFELLCHFPNMKATVSKYEFEMFKKMLIALPEITTSMKKSIHLFISQVHVCLNYSKHCNTREECILFYEWVQELLHTNVVVKSHFAEIVAEVYCFSLEVLIKPSSYLVTSYTLNRTYTENPVSRILFRQSGKLYLGCLDKVYQTYFDSTSESPVVERVLERLFYQALNESMVANLLHQFLNLLPLSLPWSRNKSLSMAKILLKTLQHIGRLDTIQIIHGIICHRIVEKIAMFIQPRSVSDVEQFDISSHIEILTLMMETTSLFYDYVADCQMICMHLRNVVAIYKTHPKRRYRNHRLLRKAVERSLVAMIHHMYVSAGRAEYPRECVDYLLSTCDFIIDNIPMKKVIVTLSQRLLELLRATHQVHNDVYYEFYQALKGKHMQYGASYNLRKSAGIRNVLHMFLKTLKSPWRFVEDEIGNFLIDAAEPLDQQLLKTNMLECLITDAELKIATRPFIVTIFEWGLRKLDHPDFLVKNAGIQLISSVAMRAMGPISEQGVRELAAVDFFMAFPQFARSVSNNLFDERTSLDVKICILGFLAESNSNGHLIWQQCPFDVRTLKRFFDDELLCGPAIKAFIACCPRNKMFDILMEDMTALDFTKENSLYLTNEVELILKLAKIFMTTFPDSQHSKRVTDKLKEVLEVWQSDAFIDRHFYKTISISPLVARTTADLEDNEEALSIANGEQQVNLNYFLGLLRYSNKLADKTRFGCEFHVSFVKELFKFLIGNEDCLELIFERSSAIPAKMAPHSSEKILKIFVSTWGEILRRKC</sequence>
<proteinExistence type="predicted"/>
<accession>A0AAW1IY38</accession>
<reference evidence="1 2" key="1">
    <citation type="journal article" date="2024" name="BMC Genomics">
        <title>De novo assembly and annotation of Popillia japonica's genome with initial clues to its potential as an invasive pest.</title>
        <authorList>
            <person name="Cucini C."/>
            <person name="Boschi S."/>
            <person name="Funari R."/>
            <person name="Cardaioli E."/>
            <person name="Iannotti N."/>
            <person name="Marturano G."/>
            <person name="Paoli F."/>
            <person name="Bruttini M."/>
            <person name="Carapelli A."/>
            <person name="Frati F."/>
            <person name="Nardi F."/>
        </authorList>
    </citation>
    <scope>NUCLEOTIDE SEQUENCE [LARGE SCALE GENOMIC DNA]</scope>
    <source>
        <strain evidence="1">DMR45628</strain>
    </source>
</reference>
<dbReference type="AlphaFoldDB" id="A0AAW1IY38"/>
<evidence type="ECO:0000313" key="2">
    <source>
        <dbReference type="Proteomes" id="UP001458880"/>
    </source>
</evidence>
<evidence type="ECO:0000313" key="1">
    <source>
        <dbReference type="EMBL" id="KAK9695213.1"/>
    </source>
</evidence>
<dbReference type="EMBL" id="JASPKY010000488">
    <property type="protein sequence ID" value="KAK9695213.1"/>
    <property type="molecule type" value="Genomic_DNA"/>
</dbReference>
<dbReference type="Proteomes" id="UP001458880">
    <property type="component" value="Unassembled WGS sequence"/>
</dbReference>
<gene>
    <name evidence="1" type="ORF">QE152_g33012</name>
</gene>
<name>A0AAW1IY38_POPJA</name>
<protein>
    <submittedName>
        <fullName evidence="1">Uncharacterized protein</fullName>
    </submittedName>
</protein>
<keyword evidence="2" id="KW-1185">Reference proteome</keyword>
<comment type="caution">
    <text evidence="1">The sequence shown here is derived from an EMBL/GenBank/DDBJ whole genome shotgun (WGS) entry which is preliminary data.</text>
</comment>
<organism evidence="1 2">
    <name type="scientific">Popillia japonica</name>
    <name type="common">Japanese beetle</name>
    <dbReference type="NCBI Taxonomy" id="7064"/>
    <lineage>
        <taxon>Eukaryota</taxon>
        <taxon>Metazoa</taxon>
        <taxon>Ecdysozoa</taxon>
        <taxon>Arthropoda</taxon>
        <taxon>Hexapoda</taxon>
        <taxon>Insecta</taxon>
        <taxon>Pterygota</taxon>
        <taxon>Neoptera</taxon>
        <taxon>Endopterygota</taxon>
        <taxon>Coleoptera</taxon>
        <taxon>Polyphaga</taxon>
        <taxon>Scarabaeiformia</taxon>
        <taxon>Scarabaeidae</taxon>
        <taxon>Rutelinae</taxon>
        <taxon>Popillia</taxon>
    </lineage>
</organism>